<gene>
    <name evidence="1" type="ORF">BS101_12045</name>
</gene>
<evidence type="ECO:0000313" key="2">
    <source>
        <dbReference type="Proteomes" id="UP000184604"/>
    </source>
</evidence>
<dbReference type="Proteomes" id="UP000184604">
    <property type="component" value="Chromosome"/>
</dbReference>
<reference evidence="1 2" key="1">
    <citation type="submission" date="2016-12" db="EMBL/GenBank/DDBJ databases">
        <title>Complete genome sequence of Clostridium kluyveri JZZ isolated from the pit mud of a Chinese flavor liquor-making factory.</title>
        <authorList>
            <person name="Wang Y."/>
        </authorList>
    </citation>
    <scope>NUCLEOTIDE SEQUENCE [LARGE SCALE GENOMIC DNA]</scope>
    <source>
        <strain evidence="1 2">JZZ</strain>
    </source>
</reference>
<accession>A0A1L5F8R6</accession>
<name>A0A1L5F8R6_CLOKL</name>
<sequence>MRVQCSNCGAIRGLTYTASNVNKTIHAGWRSYGSALYCPKCVETWGERNNKEIGSIDNTITVIDNIHERNKRRKGR</sequence>
<organism evidence="1 2">
    <name type="scientific">Clostridium kluyveri</name>
    <dbReference type="NCBI Taxonomy" id="1534"/>
    <lineage>
        <taxon>Bacteria</taxon>
        <taxon>Bacillati</taxon>
        <taxon>Bacillota</taxon>
        <taxon>Clostridia</taxon>
        <taxon>Eubacteriales</taxon>
        <taxon>Clostridiaceae</taxon>
        <taxon>Clostridium</taxon>
    </lineage>
</organism>
<evidence type="ECO:0000313" key="1">
    <source>
        <dbReference type="EMBL" id="APM39421.1"/>
    </source>
</evidence>
<protein>
    <submittedName>
        <fullName evidence="1">Uncharacterized protein</fullName>
    </submittedName>
</protein>
<dbReference type="RefSeq" id="WP_073539045.1">
    <property type="nucleotide sequence ID" value="NZ_CP018335.1"/>
</dbReference>
<dbReference type="EMBL" id="CP018335">
    <property type="protein sequence ID" value="APM39421.1"/>
    <property type="molecule type" value="Genomic_DNA"/>
</dbReference>
<proteinExistence type="predicted"/>
<dbReference type="AlphaFoldDB" id="A0A1L5F8R6"/>